<sequence>MKIPILLTIVLLLITSDFLNAQNNHIKQQNFTAFNREVSYEDGIAYLDAKAEDGLLWLKNANFKNGTIELEVKGRNIPGRSFVGIAFHGQDNQTFDAIYFRPFNFKNPSRNTHSIQYIAMPTNDWSTLRKAFPGKYENTITPIPDAVDDWFHVKIMVDHPQVKVFINGSDKPALEVVQISDRKQGKLGFWVGNGSDGWFRNLKITKQ</sequence>
<keyword evidence="3" id="KW-1185">Reference proteome</keyword>
<gene>
    <name evidence="2" type="ORF">QQ008_12900</name>
</gene>
<dbReference type="EMBL" id="JAUJEA010000004">
    <property type="protein sequence ID" value="MDN5202276.1"/>
    <property type="molecule type" value="Genomic_DNA"/>
</dbReference>
<comment type="caution">
    <text evidence="2">The sequence shown here is derived from an EMBL/GenBank/DDBJ whole genome shotgun (WGS) entry which is preliminary data.</text>
</comment>
<evidence type="ECO:0000259" key="1">
    <source>
        <dbReference type="Pfam" id="PF06439"/>
    </source>
</evidence>
<name>A0ABT8KNI2_9BACT</name>
<evidence type="ECO:0000313" key="2">
    <source>
        <dbReference type="EMBL" id="MDN5202276.1"/>
    </source>
</evidence>
<feature type="domain" description="3-keto-alpha-glucoside-1,2-lyase/3-keto-2-hydroxy-glucal hydratase" evidence="1">
    <location>
        <begin position="35"/>
        <end position="205"/>
    </location>
</feature>
<dbReference type="RefSeq" id="WP_346752302.1">
    <property type="nucleotide sequence ID" value="NZ_JAUJEA010000004.1"/>
</dbReference>
<dbReference type="Proteomes" id="UP001172082">
    <property type="component" value="Unassembled WGS sequence"/>
</dbReference>
<protein>
    <submittedName>
        <fullName evidence="2">DUF1080 domain-containing protein</fullName>
    </submittedName>
</protein>
<reference evidence="2" key="1">
    <citation type="submission" date="2023-06" db="EMBL/GenBank/DDBJ databases">
        <title>Genomic of Parafulvivirga corallium.</title>
        <authorList>
            <person name="Wang G."/>
        </authorList>
    </citation>
    <scope>NUCLEOTIDE SEQUENCE</scope>
    <source>
        <strain evidence="2">BMA10</strain>
    </source>
</reference>
<proteinExistence type="predicted"/>
<dbReference type="Pfam" id="PF06439">
    <property type="entry name" value="3keto-disac_hyd"/>
    <property type="match status" value="1"/>
</dbReference>
<dbReference type="SUPFAM" id="SSF49899">
    <property type="entry name" value="Concanavalin A-like lectins/glucanases"/>
    <property type="match status" value="1"/>
</dbReference>
<dbReference type="InterPro" id="IPR010496">
    <property type="entry name" value="AL/BT2_dom"/>
</dbReference>
<evidence type="ECO:0000313" key="3">
    <source>
        <dbReference type="Proteomes" id="UP001172082"/>
    </source>
</evidence>
<dbReference type="Gene3D" id="2.60.120.560">
    <property type="entry name" value="Exo-inulinase, domain 1"/>
    <property type="match status" value="1"/>
</dbReference>
<accession>A0ABT8KNI2</accession>
<organism evidence="2 3">
    <name type="scientific">Splendidivirga corallicola</name>
    <dbReference type="NCBI Taxonomy" id="3051826"/>
    <lineage>
        <taxon>Bacteria</taxon>
        <taxon>Pseudomonadati</taxon>
        <taxon>Bacteroidota</taxon>
        <taxon>Cytophagia</taxon>
        <taxon>Cytophagales</taxon>
        <taxon>Splendidivirgaceae</taxon>
        <taxon>Splendidivirga</taxon>
    </lineage>
</organism>
<dbReference type="InterPro" id="IPR013320">
    <property type="entry name" value="ConA-like_dom_sf"/>
</dbReference>